<dbReference type="EMBL" id="LR797210">
    <property type="protein sequence ID" value="CAB4194332.1"/>
    <property type="molecule type" value="Genomic_DNA"/>
</dbReference>
<organism evidence="1">
    <name type="scientific">uncultured Caudovirales phage</name>
    <dbReference type="NCBI Taxonomy" id="2100421"/>
    <lineage>
        <taxon>Viruses</taxon>
        <taxon>Duplodnaviria</taxon>
        <taxon>Heunggongvirae</taxon>
        <taxon>Uroviricota</taxon>
        <taxon>Caudoviricetes</taxon>
        <taxon>Peduoviridae</taxon>
        <taxon>Maltschvirus</taxon>
        <taxon>Maltschvirus maltsch</taxon>
    </lineage>
</organism>
<gene>
    <name evidence="1" type="ORF">UFOVP1254_14</name>
</gene>
<evidence type="ECO:0000313" key="1">
    <source>
        <dbReference type="EMBL" id="CAB4194332.1"/>
    </source>
</evidence>
<reference evidence="1" key="1">
    <citation type="submission" date="2020-05" db="EMBL/GenBank/DDBJ databases">
        <authorList>
            <person name="Chiriac C."/>
            <person name="Salcher M."/>
            <person name="Ghai R."/>
            <person name="Kavagutti S V."/>
        </authorList>
    </citation>
    <scope>NUCLEOTIDE SEQUENCE</scope>
</reference>
<accession>A0A6J5REF4</accession>
<protein>
    <submittedName>
        <fullName evidence="1">Uncharacterized protein</fullName>
    </submittedName>
</protein>
<proteinExistence type="predicted"/>
<sequence>MRRTQHPSNNDVLGAPSGLTIDECNALPITRVVYENGVRAVASYWRPTREELKLLADGHYVRLMVLGETHPPLLLGVDGDGEL</sequence>
<name>A0A6J5REF4_9CAUD</name>